<dbReference type="Proteomes" id="UP000515847">
    <property type="component" value="Chromosome"/>
</dbReference>
<dbReference type="PANTHER" id="PTHR42941">
    <property type="entry name" value="SLL1037 PROTEIN"/>
    <property type="match status" value="1"/>
</dbReference>
<proteinExistence type="predicted"/>
<dbReference type="KEGG" id="tfr:BR63_09145"/>
<keyword evidence="1" id="KW-0732">Signal</keyword>
<accession>A0A7G6E309</accession>
<feature type="signal peptide" evidence="1">
    <location>
        <begin position="1"/>
        <end position="27"/>
    </location>
</feature>
<dbReference type="PROSITE" id="PS51257">
    <property type="entry name" value="PROKAR_LIPOPROTEIN"/>
    <property type="match status" value="1"/>
</dbReference>
<evidence type="ECO:0000256" key="1">
    <source>
        <dbReference type="SAM" id="SignalP"/>
    </source>
</evidence>
<dbReference type="OrthoDB" id="9776669at2"/>
<keyword evidence="3" id="KW-1185">Reference proteome</keyword>
<name>A0A7G6E309_THEFR</name>
<evidence type="ECO:0000313" key="2">
    <source>
        <dbReference type="EMBL" id="QNB46463.1"/>
    </source>
</evidence>
<feature type="chain" id="PRO_5028827117" evidence="1">
    <location>
        <begin position="28"/>
        <end position="343"/>
    </location>
</feature>
<reference evidence="2 3" key="1">
    <citation type="journal article" date="2019" name="Front. Microbiol.">
        <title>Thermoanaerosceptrum fracticalcis gen. nov. sp. nov., a Novel Fumarate-Fermenting Microorganism From a Deep Fractured Carbonate Aquifer of the US Great Basin.</title>
        <authorList>
            <person name="Hamilton-Brehm S.D."/>
            <person name="Stewart L.E."/>
            <person name="Zavarin M."/>
            <person name="Caldwell M."/>
            <person name="Lawson P.A."/>
            <person name="Onstott T.C."/>
            <person name="Grzymski J."/>
            <person name="Neveux I."/>
            <person name="Lollar B.S."/>
            <person name="Russell C.E."/>
            <person name="Moser D.P."/>
        </authorList>
    </citation>
    <scope>NUCLEOTIDE SEQUENCE [LARGE SCALE GENOMIC DNA]</scope>
    <source>
        <strain evidence="2 3">DRI-13</strain>
    </source>
</reference>
<dbReference type="InterPro" id="IPR011852">
    <property type="entry name" value="TRAP_TAXI"/>
</dbReference>
<dbReference type="SUPFAM" id="SSF53850">
    <property type="entry name" value="Periplasmic binding protein-like II"/>
    <property type="match status" value="1"/>
</dbReference>
<dbReference type="Pfam" id="PF16868">
    <property type="entry name" value="NMT1_3"/>
    <property type="match status" value="1"/>
</dbReference>
<evidence type="ECO:0000313" key="3">
    <source>
        <dbReference type="Proteomes" id="UP000515847"/>
    </source>
</evidence>
<dbReference type="PANTHER" id="PTHR42941:SF1">
    <property type="entry name" value="SLL1037 PROTEIN"/>
    <property type="match status" value="1"/>
</dbReference>
<dbReference type="NCBIfam" id="TIGR02122">
    <property type="entry name" value="TRAP_TAXI"/>
    <property type="match status" value="1"/>
</dbReference>
<sequence length="343" mass="37282">MKKYFKSMVLILLCVSLFLLISGCGQSESKTSDSKTDISNKKDWPKGIAVSSAPLGGTFHVYATAWASIINKNLGIATNVEATAGPIANLQLVDNGQSDVGLVTMGPAYEAYNGIGWTDKKHQNIRTIFPMYVSYLHWFVAPNTNIKTVADFEGKVVGTGARGGTPDYYTVKILDDLGIKASRIINSSFSEYANLMADKTIHAFGVFAPTGHPTGAEVIRTQNAKVMGLGEKSKELAKKYGITSGIMKAKSYEGQTEDIETLTIYSAFAVNKNLPDSLVYELVKTTFEQKNELQKAVIQAAELNLDIVPDSITAVPLHPGAIKYYDEKGVKLPKSAYPPEYSK</sequence>
<dbReference type="AlphaFoldDB" id="A0A7G6E309"/>
<dbReference type="EMBL" id="CP045798">
    <property type="protein sequence ID" value="QNB46463.1"/>
    <property type="molecule type" value="Genomic_DNA"/>
</dbReference>
<gene>
    <name evidence="2" type="ORF">BR63_09145</name>
</gene>
<organism evidence="2 3">
    <name type="scientific">Thermanaerosceptrum fracticalcis</name>
    <dbReference type="NCBI Taxonomy" id="1712410"/>
    <lineage>
        <taxon>Bacteria</taxon>
        <taxon>Bacillati</taxon>
        <taxon>Bacillota</taxon>
        <taxon>Clostridia</taxon>
        <taxon>Eubacteriales</taxon>
        <taxon>Peptococcaceae</taxon>
        <taxon>Thermanaerosceptrum</taxon>
    </lineage>
</organism>
<dbReference type="Gene3D" id="3.40.190.10">
    <property type="entry name" value="Periplasmic binding protein-like II"/>
    <property type="match status" value="2"/>
</dbReference>
<protein>
    <submittedName>
        <fullName evidence="2">TAXI family TRAP transporter solute-binding subunit</fullName>
    </submittedName>
</protein>
<dbReference type="RefSeq" id="WP_034422209.1">
    <property type="nucleotide sequence ID" value="NZ_CP045798.1"/>
</dbReference>